<evidence type="ECO:0000313" key="6">
    <source>
        <dbReference type="Proteomes" id="UP000245119"/>
    </source>
</evidence>
<accession>A0A2T7NRG2</accession>
<dbReference type="Proteomes" id="UP000245119">
    <property type="component" value="Linkage Group LG10"/>
</dbReference>
<dbReference type="SUPFAM" id="SSF57850">
    <property type="entry name" value="RING/U-box"/>
    <property type="match status" value="1"/>
</dbReference>
<dbReference type="SMART" id="SM00744">
    <property type="entry name" value="RINGv"/>
    <property type="match status" value="1"/>
</dbReference>
<dbReference type="InterPro" id="IPR013083">
    <property type="entry name" value="Znf_RING/FYVE/PHD"/>
</dbReference>
<organism evidence="5 6">
    <name type="scientific">Pomacea canaliculata</name>
    <name type="common">Golden apple snail</name>
    <dbReference type="NCBI Taxonomy" id="400727"/>
    <lineage>
        <taxon>Eukaryota</taxon>
        <taxon>Metazoa</taxon>
        <taxon>Spiralia</taxon>
        <taxon>Lophotrochozoa</taxon>
        <taxon>Mollusca</taxon>
        <taxon>Gastropoda</taxon>
        <taxon>Caenogastropoda</taxon>
        <taxon>Architaenioglossa</taxon>
        <taxon>Ampullarioidea</taxon>
        <taxon>Ampullariidae</taxon>
        <taxon>Pomacea</taxon>
    </lineage>
</organism>
<dbReference type="GO" id="GO:0008270">
    <property type="term" value="F:zinc ion binding"/>
    <property type="evidence" value="ECO:0007669"/>
    <property type="project" value="UniProtKB-KW"/>
</dbReference>
<reference evidence="5 6" key="1">
    <citation type="submission" date="2018-04" db="EMBL/GenBank/DDBJ databases">
        <title>The genome of golden apple snail Pomacea canaliculata provides insight into stress tolerance and invasive adaptation.</title>
        <authorList>
            <person name="Liu C."/>
            <person name="Liu B."/>
            <person name="Ren Y."/>
            <person name="Zhang Y."/>
            <person name="Wang H."/>
            <person name="Li S."/>
            <person name="Jiang F."/>
            <person name="Yin L."/>
            <person name="Zhang G."/>
            <person name="Qian W."/>
            <person name="Fan W."/>
        </authorList>
    </citation>
    <scope>NUCLEOTIDE SEQUENCE [LARGE SCALE GENOMIC DNA]</scope>
    <source>
        <strain evidence="5">SZHN2017</strain>
        <tissue evidence="5">Muscle</tissue>
    </source>
</reference>
<keyword evidence="3" id="KW-0862">Zinc</keyword>
<proteinExistence type="predicted"/>
<keyword evidence="1" id="KW-0479">Metal-binding</keyword>
<dbReference type="AlphaFoldDB" id="A0A2T7NRG2"/>
<dbReference type="Pfam" id="PF12906">
    <property type="entry name" value="RINGv"/>
    <property type="match status" value="1"/>
</dbReference>
<dbReference type="EMBL" id="PZQS01000010">
    <property type="protein sequence ID" value="PVD23757.1"/>
    <property type="molecule type" value="Genomic_DNA"/>
</dbReference>
<sequence length="108" mass="11509">MSVQAQEDDLNTSAASQSEAPLLPASVAEVIDRSDPIVHSCPSSACITPLPVKKLNPPDSDTGTDLLPVCRICQLPGDKDDFLFSPCRCSGTMMFVHYLCLLVSSSVL</sequence>
<evidence type="ECO:0000313" key="5">
    <source>
        <dbReference type="EMBL" id="PVD23757.1"/>
    </source>
</evidence>
<comment type="caution">
    <text evidence="5">The sequence shown here is derived from an EMBL/GenBank/DDBJ whole genome shotgun (WGS) entry which is preliminary data.</text>
</comment>
<protein>
    <recommendedName>
        <fullName evidence="4">RING-CH-type domain-containing protein</fullName>
    </recommendedName>
</protein>
<dbReference type="STRING" id="400727.A0A2T7NRG2"/>
<evidence type="ECO:0000256" key="1">
    <source>
        <dbReference type="ARBA" id="ARBA00022723"/>
    </source>
</evidence>
<dbReference type="InterPro" id="IPR011016">
    <property type="entry name" value="Znf_RING-CH"/>
</dbReference>
<feature type="domain" description="RING-CH-type" evidence="4">
    <location>
        <begin position="62"/>
        <end position="108"/>
    </location>
</feature>
<dbReference type="Gene3D" id="3.30.40.10">
    <property type="entry name" value="Zinc/RING finger domain, C3HC4 (zinc finger)"/>
    <property type="match status" value="1"/>
</dbReference>
<name>A0A2T7NRG2_POMCA</name>
<dbReference type="OrthoDB" id="264354at2759"/>
<keyword evidence="2" id="KW-0863">Zinc-finger</keyword>
<evidence type="ECO:0000259" key="4">
    <source>
        <dbReference type="PROSITE" id="PS51292"/>
    </source>
</evidence>
<dbReference type="PROSITE" id="PS51292">
    <property type="entry name" value="ZF_RING_CH"/>
    <property type="match status" value="1"/>
</dbReference>
<keyword evidence="6" id="KW-1185">Reference proteome</keyword>
<evidence type="ECO:0000256" key="3">
    <source>
        <dbReference type="ARBA" id="ARBA00022833"/>
    </source>
</evidence>
<gene>
    <name evidence="5" type="ORF">C0Q70_17030</name>
</gene>
<evidence type="ECO:0000256" key="2">
    <source>
        <dbReference type="ARBA" id="ARBA00022771"/>
    </source>
</evidence>